<dbReference type="InterPro" id="IPR017938">
    <property type="entry name" value="Riboflavin_synthase-like_b-brl"/>
</dbReference>
<dbReference type="PRINTS" id="PR00371">
    <property type="entry name" value="FPNCR"/>
</dbReference>
<dbReference type="CDD" id="cd06195">
    <property type="entry name" value="FNR1"/>
    <property type="match status" value="1"/>
</dbReference>
<dbReference type="InterPro" id="IPR033892">
    <property type="entry name" value="FNR_bac"/>
</dbReference>
<protein>
    <recommendedName>
        <fullName evidence="2">ferredoxin--NADP(+) reductase</fullName>
        <ecNumber evidence="2">1.18.1.2</ecNumber>
    </recommendedName>
</protein>
<dbReference type="Pfam" id="PF00175">
    <property type="entry name" value="NAD_binding_1"/>
    <property type="match status" value="1"/>
</dbReference>
<dbReference type="SUPFAM" id="SSF63380">
    <property type="entry name" value="Riboflavin synthase domain-like"/>
    <property type="match status" value="1"/>
</dbReference>
<dbReference type="Gene3D" id="2.40.30.10">
    <property type="entry name" value="Translation factors"/>
    <property type="match status" value="1"/>
</dbReference>
<dbReference type="EC" id="1.18.1.2" evidence="2"/>
<dbReference type="EMBL" id="BJXN01000007">
    <property type="protein sequence ID" value="GEM89744.1"/>
    <property type="molecule type" value="Genomic_DNA"/>
</dbReference>
<feature type="domain" description="FAD-binding FR-type" evidence="4">
    <location>
        <begin position="9"/>
        <end position="127"/>
    </location>
</feature>
<proteinExistence type="inferred from homology"/>
<accession>A0A511RJA7</accession>
<organism evidence="5 6">
    <name type="scientific">Oceanithermus desulfurans NBRC 100063</name>
    <dbReference type="NCBI Taxonomy" id="1227550"/>
    <lineage>
        <taxon>Bacteria</taxon>
        <taxon>Thermotogati</taxon>
        <taxon>Deinococcota</taxon>
        <taxon>Deinococci</taxon>
        <taxon>Thermales</taxon>
        <taxon>Thermaceae</taxon>
        <taxon>Oceanithermus</taxon>
    </lineage>
</organism>
<evidence type="ECO:0000256" key="2">
    <source>
        <dbReference type="ARBA" id="ARBA00013223"/>
    </source>
</evidence>
<dbReference type="InterPro" id="IPR039261">
    <property type="entry name" value="FNR_nucleotide-bd"/>
</dbReference>
<keyword evidence="3" id="KW-0547">Nucleotide-binding</keyword>
<comment type="caution">
    <text evidence="5">The sequence shown here is derived from an EMBL/GenBank/DDBJ whole genome shotgun (WGS) entry which is preliminary data.</text>
</comment>
<dbReference type="RefSeq" id="WP_147146839.1">
    <property type="nucleotide sequence ID" value="NZ_BJXN01000007.1"/>
</dbReference>
<dbReference type="Pfam" id="PF00970">
    <property type="entry name" value="FAD_binding_6"/>
    <property type="match status" value="1"/>
</dbReference>
<evidence type="ECO:0000256" key="3">
    <source>
        <dbReference type="ARBA" id="ARBA00022741"/>
    </source>
</evidence>
<dbReference type="GO" id="GO:0000166">
    <property type="term" value="F:nucleotide binding"/>
    <property type="evidence" value="ECO:0007669"/>
    <property type="project" value="UniProtKB-KW"/>
</dbReference>
<evidence type="ECO:0000313" key="6">
    <source>
        <dbReference type="Proteomes" id="UP000321827"/>
    </source>
</evidence>
<evidence type="ECO:0000256" key="1">
    <source>
        <dbReference type="ARBA" id="ARBA00008312"/>
    </source>
</evidence>
<dbReference type="SUPFAM" id="SSF52343">
    <property type="entry name" value="Ferredoxin reductase-like, C-terminal NADP-linked domain"/>
    <property type="match status" value="1"/>
</dbReference>
<dbReference type="OrthoDB" id="9806195at2"/>
<dbReference type="PANTHER" id="PTHR47878">
    <property type="entry name" value="OXIDOREDUCTASE FAD/NAD(P)-BINDING DOMAIN PROTEIN"/>
    <property type="match status" value="1"/>
</dbReference>
<evidence type="ECO:0000313" key="5">
    <source>
        <dbReference type="EMBL" id="GEM89744.1"/>
    </source>
</evidence>
<dbReference type="AlphaFoldDB" id="A0A511RJA7"/>
<dbReference type="InterPro" id="IPR001433">
    <property type="entry name" value="OxRdtase_FAD/NAD-bd"/>
</dbReference>
<dbReference type="Gene3D" id="3.40.50.80">
    <property type="entry name" value="Nucleotide-binding domain of ferredoxin-NADP reductase (FNR) module"/>
    <property type="match status" value="1"/>
</dbReference>
<dbReference type="InterPro" id="IPR008333">
    <property type="entry name" value="Cbr1-like_FAD-bd_dom"/>
</dbReference>
<dbReference type="InterPro" id="IPR017927">
    <property type="entry name" value="FAD-bd_FR_type"/>
</dbReference>
<dbReference type="PROSITE" id="PS51384">
    <property type="entry name" value="FAD_FR"/>
    <property type="match status" value="1"/>
</dbReference>
<dbReference type="PANTHER" id="PTHR47878:SF2">
    <property type="entry name" value="OXIDOREDUCTASE FAD_NAD(P)-BINDING DOMAIN PROTEIN"/>
    <property type="match status" value="1"/>
</dbReference>
<name>A0A511RJA7_9DEIN</name>
<evidence type="ECO:0000259" key="4">
    <source>
        <dbReference type="PROSITE" id="PS51384"/>
    </source>
</evidence>
<sequence>MSTPEQLRETQYNATVVSKIMVTPNLMILRAVTDEPRAEFSAGQYTTLGRFGFEPRSANSDEEFQPAAPDKLIRRAYSIASARHETREFEFYITQVKSGQLTPRLFALKVGDRLFVGDRIVGSFRLSEVPPEQDILMIATGTGITPFISFLRSHVAERPQSRMVVVQGAAHQRDLGYYAELAFLRNAFPNFHYLPTLTDADATWSGHRMWIEEMLASGEIEKTSGIALDPARTHVYLCGNPKMVENVSAWLEANAGYRKAKGREPGELYIEEY</sequence>
<dbReference type="InterPro" id="IPR001709">
    <property type="entry name" value="Flavoprot_Pyr_Nucl_cyt_Rdtase"/>
</dbReference>
<reference evidence="5 6" key="1">
    <citation type="submission" date="2019-07" db="EMBL/GenBank/DDBJ databases">
        <title>Whole genome shotgun sequence of Oceanithermus desulfurans NBRC 100063.</title>
        <authorList>
            <person name="Hosoyama A."/>
            <person name="Uohara A."/>
            <person name="Ohji S."/>
            <person name="Ichikawa N."/>
        </authorList>
    </citation>
    <scope>NUCLEOTIDE SEQUENCE [LARGE SCALE GENOMIC DNA]</scope>
    <source>
        <strain evidence="5 6">NBRC 100063</strain>
    </source>
</reference>
<dbReference type="Proteomes" id="UP000321827">
    <property type="component" value="Unassembled WGS sequence"/>
</dbReference>
<dbReference type="InterPro" id="IPR051930">
    <property type="entry name" value="FNR_type-1"/>
</dbReference>
<dbReference type="GO" id="GO:0004324">
    <property type="term" value="F:ferredoxin-NADP+ reductase activity"/>
    <property type="evidence" value="ECO:0007669"/>
    <property type="project" value="UniProtKB-EC"/>
</dbReference>
<gene>
    <name evidence="5" type="primary">fpr</name>
    <name evidence="5" type="ORF">ODE01S_11780</name>
</gene>
<comment type="similarity">
    <text evidence="1">Belongs to the ferredoxin--NADP reductase type 1 family.</text>
</comment>